<keyword evidence="5" id="KW-0442">Lipid degradation</keyword>
<evidence type="ECO:0000259" key="14">
    <source>
        <dbReference type="Pfam" id="PF00725"/>
    </source>
</evidence>
<comment type="pathway">
    <text evidence="2">Lipid metabolism; fatty acid beta-oxidation.</text>
</comment>
<dbReference type="InterPro" id="IPR008927">
    <property type="entry name" value="6-PGluconate_DH-like_C_sf"/>
</dbReference>
<comment type="subcellular location">
    <subcellularLocation>
        <location evidence="1">Peroxisome</location>
    </subcellularLocation>
</comment>
<protein>
    <submittedName>
        <fullName evidence="16">3-hydroxyacyl-CoA dehydrogenase</fullName>
    </submittedName>
</protein>
<keyword evidence="12" id="KW-0511">Multifunctional enzyme</keyword>
<dbReference type="OrthoDB" id="5389341at2"/>
<evidence type="ECO:0000256" key="12">
    <source>
        <dbReference type="ARBA" id="ARBA00023268"/>
    </source>
</evidence>
<evidence type="ECO:0000256" key="9">
    <source>
        <dbReference type="ARBA" id="ARBA00023140"/>
    </source>
</evidence>
<name>A0A545T2T7_9GAMM</name>
<organism evidence="16 17">
    <name type="scientific">Aliikangiella marina</name>
    <dbReference type="NCBI Taxonomy" id="1712262"/>
    <lineage>
        <taxon>Bacteria</taxon>
        <taxon>Pseudomonadati</taxon>
        <taxon>Pseudomonadota</taxon>
        <taxon>Gammaproteobacteria</taxon>
        <taxon>Oceanospirillales</taxon>
        <taxon>Pleioneaceae</taxon>
        <taxon>Aliikangiella</taxon>
    </lineage>
</organism>
<dbReference type="Pfam" id="PF00725">
    <property type="entry name" value="3HCDH"/>
    <property type="match status" value="1"/>
</dbReference>
<dbReference type="InterPro" id="IPR036291">
    <property type="entry name" value="NAD(P)-bd_dom_sf"/>
</dbReference>
<dbReference type="SUPFAM" id="SSF48179">
    <property type="entry name" value="6-phosphogluconate dehydrogenase C-terminal domain-like"/>
    <property type="match status" value="2"/>
</dbReference>
<sequence>MNQVKQIIHNNIGILEIDYPPVNALSQAVRHGLVEGINAFESDNQISAIIIRCANRTFIAGADIKEFGQPPTTPFLPDVVNRIEASTKPVVASLFGTSLGGGFEVALACHYRVAMMDAKVGLPEVNLGLIPGAGGTQRLPRIVGEDKSLEMITGGKHYSAASFVDSHLFDALFESDQDLNERTIAFVEKKLEANDLNVRRVGEQEFLDENYDWQTAIEKIKAKARGKEAPLVAATVLQKTVGKSIADGMAIEREAFLKLRESEQSAALRYAFSAEKQAAKTKLQAEPKTVKEVAVIGAGNMGSGIATAFLSAGFTIHLIEQTQEGLDAGVERVASNFSRNVKSGRMGQAAADDCMSRLVASTRLETVENCELIIEAIFEDIEVKKTLFTDLDKLAQPTAVLATNTSYLDINQIAEVVSDPSRVIGMHFFSPANIMKLLEVVKAERSSDVALATAMAVGKQLKKMSVLVGVCFGFAGNRMYTRYGREIQQMLLEGAGIEQIDKAMASWGMAMGPLAVQDLSGIDIGHNARSAQPFPAHDPGYFRAAAVMVENQRLGRKTGKGFYQYPEGKAVYDQEAANLIREKGLDLGITQRSFTNDEIVERALLALISEGIKLYQEGIVNRLSDIDVIWLHGYGFPRHKGGPIFQAKQLGKEKLAKALTKLRGEQGELIWPPVELGVLDTDD</sequence>
<evidence type="ECO:0000256" key="13">
    <source>
        <dbReference type="ARBA" id="ARBA00049556"/>
    </source>
</evidence>
<dbReference type="CDD" id="cd06558">
    <property type="entry name" value="crotonase-like"/>
    <property type="match status" value="1"/>
</dbReference>
<accession>A0A545T2T7</accession>
<gene>
    <name evidence="16" type="ORF">FLL45_20465</name>
</gene>
<evidence type="ECO:0000256" key="4">
    <source>
        <dbReference type="ARBA" id="ARBA00022832"/>
    </source>
</evidence>
<dbReference type="GO" id="GO:0006635">
    <property type="term" value="P:fatty acid beta-oxidation"/>
    <property type="evidence" value="ECO:0007669"/>
    <property type="project" value="UniProtKB-UniPathway"/>
</dbReference>
<evidence type="ECO:0000256" key="5">
    <source>
        <dbReference type="ARBA" id="ARBA00022963"/>
    </source>
</evidence>
<keyword evidence="11" id="KW-0456">Lyase</keyword>
<feature type="domain" description="3-hydroxyacyl-CoA dehydrogenase C-terminal" evidence="14">
    <location>
        <begin position="473"/>
        <end position="565"/>
    </location>
</feature>
<comment type="catalytic activity">
    <reaction evidence="13">
        <text>a (3S)-3-hydroxyacyl-CoA + NAD(+) = a 3-oxoacyl-CoA + NADH + H(+)</text>
        <dbReference type="Rhea" id="RHEA:22432"/>
        <dbReference type="ChEBI" id="CHEBI:15378"/>
        <dbReference type="ChEBI" id="CHEBI:57318"/>
        <dbReference type="ChEBI" id="CHEBI:57540"/>
        <dbReference type="ChEBI" id="CHEBI:57945"/>
        <dbReference type="ChEBI" id="CHEBI:90726"/>
        <dbReference type="EC" id="1.1.1.35"/>
    </reaction>
</comment>
<proteinExistence type="predicted"/>
<evidence type="ECO:0000256" key="7">
    <source>
        <dbReference type="ARBA" id="ARBA00023027"/>
    </source>
</evidence>
<dbReference type="InterPro" id="IPR006108">
    <property type="entry name" value="3HC_DH_C"/>
</dbReference>
<keyword evidence="4" id="KW-0276">Fatty acid metabolism</keyword>
<dbReference type="Pfam" id="PF02737">
    <property type="entry name" value="3HCDH_N"/>
    <property type="match status" value="1"/>
</dbReference>
<dbReference type="GO" id="GO:0016853">
    <property type="term" value="F:isomerase activity"/>
    <property type="evidence" value="ECO:0007669"/>
    <property type="project" value="UniProtKB-KW"/>
</dbReference>
<dbReference type="GO" id="GO:0004300">
    <property type="term" value="F:enoyl-CoA hydratase activity"/>
    <property type="evidence" value="ECO:0007669"/>
    <property type="project" value="UniProtKB-ARBA"/>
</dbReference>
<keyword evidence="17" id="KW-1185">Reference proteome</keyword>
<dbReference type="Proteomes" id="UP000317839">
    <property type="component" value="Unassembled WGS sequence"/>
</dbReference>
<dbReference type="PANTHER" id="PTHR23309">
    <property type="entry name" value="3-HYDROXYACYL-COA DEHYROGENASE"/>
    <property type="match status" value="1"/>
</dbReference>
<dbReference type="FunFam" id="3.40.50.720:FF:000009">
    <property type="entry name" value="Fatty oxidation complex, alpha subunit"/>
    <property type="match status" value="1"/>
</dbReference>
<comment type="caution">
    <text evidence="16">The sequence shown here is derived from an EMBL/GenBank/DDBJ whole genome shotgun (WGS) entry which is preliminary data.</text>
</comment>
<comment type="subunit">
    <text evidence="3">Monomer.</text>
</comment>
<evidence type="ECO:0000259" key="15">
    <source>
        <dbReference type="Pfam" id="PF02737"/>
    </source>
</evidence>
<evidence type="ECO:0000256" key="6">
    <source>
        <dbReference type="ARBA" id="ARBA00023002"/>
    </source>
</evidence>
<evidence type="ECO:0000256" key="8">
    <source>
        <dbReference type="ARBA" id="ARBA00023098"/>
    </source>
</evidence>
<dbReference type="Gene3D" id="1.10.1040.50">
    <property type="match status" value="1"/>
</dbReference>
<dbReference type="GO" id="GO:0070403">
    <property type="term" value="F:NAD+ binding"/>
    <property type="evidence" value="ECO:0007669"/>
    <property type="project" value="InterPro"/>
</dbReference>
<evidence type="ECO:0000256" key="1">
    <source>
        <dbReference type="ARBA" id="ARBA00004275"/>
    </source>
</evidence>
<evidence type="ECO:0000256" key="10">
    <source>
        <dbReference type="ARBA" id="ARBA00023235"/>
    </source>
</evidence>
<dbReference type="SUPFAM" id="SSF52096">
    <property type="entry name" value="ClpP/crotonase"/>
    <property type="match status" value="1"/>
</dbReference>
<evidence type="ECO:0000313" key="17">
    <source>
        <dbReference type="Proteomes" id="UP000317839"/>
    </source>
</evidence>
<dbReference type="SUPFAM" id="SSF51735">
    <property type="entry name" value="NAD(P)-binding Rossmann-fold domains"/>
    <property type="match status" value="1"/>
</dbReference>
<dbReference type="EMBL" id="VIKR01000006">
    <property type="protein sequence ID" value="TQV71526.1"/>
    <property type="molecule type" value="Genomic_DNA"/>
</dbReference>
<dbReference type="Gene3D" id="3.90.226.10">
    <property type="entry name" value="2-enoyl-CoA Hydratase, Chain A, domain 1"/>
    <property type="match status" value="1"/>
</dbReference>
<dbReference type="RefSeq" id="WP_142943925.1">
    <property type="nucleotide sequence ID" value="NZ_VIKR01000006.1"/>
</dbReference>
<dbReference type="UniPathway" id="UPA00659"/>
<dbReference type="InterPro" id="IPR001753">
    <property type="entry name" value="Enoyl-CoA_hydra/iso"/>
</dbReference>
<keyword evidence="8" id="KW-0443">Lipid metabolism</keyword>
<keyword evidence="6" id="KW-0560">Oxidoreductase</keyword>
<keyword evidence="10" id="KW-0413">Isomerase</keyword>
<evidence type="ECO:0000256" key="2">
    <source>
        <dbReference type="ARBA" id="ARBA00005005"/>
    </source>
</evidence>
<reference evidence="16 17" key="1">
    <citation type="submission" date="2019-06" db="EMBL/GenBank/DDBJ databases">
        <title>Draft genome of Aliikangiella marina GYP-15.</title>
        <authorList>
            <person name="Wang G."/>
        </authorList>
    </citation>
    <scope>NUCLEOTIDE SEQUENCE [LARGE SCALE GENOMIC DNA]</scope>
    <source>
        <strain evidence="16 17">GYP-15</strain>
    </source>
</reference>
<dbReference type="Pfam" id="PF00378">
    <property type="entry name" value="ECH_1"/>
    <property type="match status" value="1"/>
</dbReference>
<dbReference type="Gene3D" id="3.40.50.720">
    <property type="entry name" value="NAD(P)-binding Rossmann-like Domain"/>
    <property type="match status" value="1"/>
</dbReference>
<evidence type="ECO:0000256" key="3">
    <source>
        <dbReference type="ARBA" id="ARBA00011245"/>
    </source>
</evidence>
<keyword evidence="7" id="KW-0520">NAD</keyword>
<feature type="domain" description="3-hydroxyacyl-CoA dehydrogenase NAD binding" evidence="15">
    <location>
        <begin position="292"/>
        <end position="468"/>
    </location>
</feature>
<dbReference type="AlphaFoldDB" id="A0A545T2T7"/>
<dbReference type="GO" id="GO:0003857">
    <property type="term" value="F:(3S)-3-hydroxyacyl-CoA dehydrogenase (NAD+) activity"/>
    <property type="evidence" value="ECO:0007669"/>
    <property type="project" value="UniProtKB-EC"/>
</dbReference>
<keyword evidence="9" id="KW-0576">Peroxisome</keyword>
<evidence type="ECO:0000313" key="16">
    <source>
        <dbReference type="EMBL" id="TQV71526.1"/>
    </source>
</evidence>
<dbReference type="InterPro" id="IPR029045">
    <property type="entry name" value="ClpP/crotonase-like_dom_sf"/>
</dbReference>
<dbReference type="InterPro" id="IPR006176">
    <property type="entry name" value="3-OHacyl-CoA_DH_NAD-bd"/>
</dbReference>
<dbReference type="PANTHER" id="PTHR23309:SF49">
    <property type="entry name" value="PEROXISOMAL BIFUNCTIONAL ENZYME"/>
    <property type="match status" value="1"/>
</dbReference>
<evidence type="ECO:0000256" key="11">
    <source>
        <dbReference type="ARBA" id="ARBA00023239"/>
    </source>
</evidence>